<reference evidence="2" key="1">
    <citation type="submission" date="2020-04" db="EMBL/GenBank/DDBJ databases">
        <title>Draft genome resource of the tomato pathogen Pseudocercospora fuligena.</title>
        <authorList>
            <person name="Zaccaron A."/>
        </authorList>
    </citation>
    <scope>NUCLEOTIDE SEQUENCE</scope>
    <source>
        <strain evidence="2">PF001</strain>
    </source>
</reference>
<protein>
    <submittedName>
        <fullName evidence="2">Uncharacterized protein</fullName>
    </submittedName>
</protein>
<name>A0A8H6RFU7_9PEZI</name>
<gene>
    <name evidence="2" type="ORF">HII31_08654</name>
</gene>
<evidence type="ECO:0000313" key="3">
    <source>
        <dbReference type="Proteomes" id="UP000660729"/>
    </source>
</evidence>
<dbReference type="EMBL" id="JABCIY010000175">
    <property type="protein sequence ID" value="KAF7190323.1"/>
    <property type="molecule type" value="Genomic_DNA"/>
</dbReference>
<dbReference type="AlphaFoldDB" id="A0A8H6RFU7"/>
<keyword evidence="3" id="KW-1185">Reference proteome</keyword>
<proteinExistence type="predicted"/>
<feature type="region of interest" description="Disordered" evidence="1">
    <location>
        <begin position="46"/>
        <end position="72"/>
    </location>
</feature>
<comment type="caution">
    <text evidence="2">The sequence shown here is derived from an EMBL/GenBank/DDBJ whole genome shotgun (WGS) entry which is preliminary data.</text>
</comment>
<evidence type="ECO:0000313" key="2">
    <source>
        <dbReference type="EMBL" id="KAF7190323.1"/>
    </source>
</evidence>
<dbReference type="Proteomes" id="UP000660729">
    <property type="component" value="Unassembled WGS sequence"/>
</dbReference>
<dbReference type="OrthoDB" id="437457at2759"/>
<sequence>MSDQYPKRRVVKVREQDSGSYEFASLVWAMHILHYLSKSTIDGKGKPRGQPPLLMNEGAHHATGNTTKLGKDDSWENSKAKLLDCIAEAISSSRGWAMVTVTALRESETEVVIDVVTNAGWDYSGTDEEYHRLYTSNDRDFFDSVEEFISDIRNGFHAMSLVVFGFAWNDGEKS</sequence>
<evidence type="ECO:0000256" key="1">
    <source>
        <dbReference type="SAM" id="MobiDB-lite"/>
    </source>
</evidence>
<accession>A0A8H6RFU7</accession>
<organism evidence="2 3">
    <name type="scientific">Pseudocercospora fuligena</name>
    <dbReference type="NCBI Taxonomy" id="685502"/>
    <lineage>
        <taxon>Eukaryota</taxon>
        <taxon>Fungi</taxon>
        <taxon>Dikarya</taxon>
        <taxon>Ascomycota</taxon>
        <taxon>Pezizomycotina</taxon>
        <taxon>Dothideomycetes</taxon>
        <taxon>Dothideomycetidae</taxon>
        <taxon>Mycosphaerellales</taxon>
        <taxon>Mycosphaerellaceae</taxon>
        <taxon>Pseudocercospora</taxon>
    </lineage>
</organism>